<comment type="caution">
    <text evidence="7">The sequence shown here is derived from an EMBL/GenBank/DDBJ whole genome shotgun (WGS) entry which is preliminary data.</text>
</comment>
<dbReference type="PANTHER" id="PTHR30055:SF234">
    <property type="entry name" value="HTH-TYPE TRANSCRIPTIONAL REGULATOR BETI"/>
    <property type="match status" value="1"/>
</dbReference>
<dbReference type="SUPFAM" id="SSF46689">
    <property type="entry name" value="Homeodomain-like"/>
    <property type="match status" value="1"/>
</dbReference>
<evidence type="ECO:0000256" key="4">
    <source>
        <dbReference type="PROSITE-ProRule" id="PRU00335"/>
    </source>
</evidence>
<dbReference type="Pfam" id="PF14246">
    <property type="entry name" value="TetR_C_7"/>
    <property type="match status" value="1"/>
</dbReference>
<sequence length="220" mass="24449">MDQTMKATVGRPRGRPKTAPDDTRRKRITAMARNLFLERGYEGTSMGDVASAARVSFSTIYRLFPGKADLFAAVVSLHRHSMVALPGDYDDLPIEDALMRIFRVDIDTDAERERRAVMNMFIAESRRVPELEPILTRQGPAETHALLSAWLERQQACGRIDIADSAIAARMLMDVAFGAPVLKDGWGHQWPGDADRSHYLRHCFSMLAAGLRPRGATPGA</sequence>
<dbReference type="InterPro" id="IPR009057">
    <property type="entry name" value="Homeodomain-like_sf"/>
</dbReference>
<dbReference type="SUPFAM" id="SSF48498">
    <property type="entry name" value="Tetracyclin repressor-like, C-terminal domain"/>
    <property type="match status" value="1"/>
</dbReference>
<feature type="region of interest" description="Disordered" evidence="5">
    <location>
        <begin position="1"/>
        <end position="24"/>
    </location>
</feature>
<proteinExistence type="predicted"/>
<dbReference type="InterPro" id="IPR039536">
    <property type="entry name" value="TetR_C_Proteobacteria"/>
</dbReference>
<dbReference type="Gene3D" id="1.10.357.10">
    <property type="entry name" value="Tetracycline Repressor, domain 2"/>
    <property type="match status" value="1"/>
</dbReference>
<evidence type="ECO:0000259" key="6">
    <source>
        <dbReference type="PROSITE" id="PS50977"/>
    </source>
</evidence>
<organism evidence="7 8">
    <name type="scientific">Ectorhizobium quercum</name>
    <dbReference type="NCBI Taxonomy" id="2965071"/>
    <lineage>
        <taxon>Bacteria</taxon>
        <taxon>Pseudomonadati</taxon>
        <taxon>Pseudomonadota</taxon>
        <taxon>Alphaproteobacteria</taxon>
        <taxon>Hyphomicrobiales</taxon>
        <taxon>Rhizobiaceae</taxon>
        <taxon>Ectorhizobium</taxon>
    </lineage>
</organism>
<dbReference type="RefSeq" id="WP_306411737.1">
    <property type="nucleotide sequence ID" value="NZ_JANFPI010000004.1"/>
</dbReference>
<evidence type="ECO:0000313" key="8">
    <source>
        <dbReference type="Proteomes" id="UP001208771"/>
    </source>
</evidence>
<dbReference type="InterPro" id="IPR001647">
    <property type="entry name" value="HTH_TetR"/>
</dbReference>
<keyword evidence="2 4" id="KW-0238">DNA-binding</keyword>
<evidence type="ECO:0000313" key="7">
    <source>
        <dbReference type="EMBL" id="MCX8997944.1"/>
    </source>
</evidence>
<dbReference type="FunFam" id="1.10.10.60:FF:000141">
    <property type="entry name" value="TetR family transcriptional regulator"/>
    <property type="match status" value="1"/>
</dbReference>
<accession>A0AAE3SWE6</accession>
<dbReference type="Pfam" id="PF00440">
    <property type="entry name" value="TetR_N"/>
    <property type="match status" value="1"/>
</dbReference>
<keyword evidence="3" id="KW-0804">Transcription</keyword>
<dbReference type="InterPro" id="IPR036271">
    <property type="entry name" value="Tet_transcr_reg_TetR-rel_C_sf"/>
</dbReference>
<gene>
    <name evidence="7" type="ORF">NOF55_12610</name>
</gene>
<dbReference type="AlphaFoldDB" id="A0AAE3SWE6"/>
<evidence type="ECO:0000256" key="3">
    <source>
        <dbReference type="ARBA" id="ARBA00023163"/>
    </source>
</evidence>
<name>A0AAE3SWE6_9HYPH</name>
<keyword evidence="1" id="KW-0805">Transcription regulation</keyword>
<dbReference type="Proteomes" id="UP001208771">
    <property type="component" value="Unassembled WGS sequence"/>
</dbReference>
<dbReference type="GO" id="GO:0003700">
    <property type="term" value="F:DNA-binding transcription factor activity"/>
    <property type="evidence" value="ECO:0007669"/>
    <property type="project" value="TreeGrafter"/>
</dbReference>
<reference evidence="7" key="1">
    <citation type="submission" date="2022-07" db="EMBL/GenBank/DDBJ databases">
        <title>Ectorhizobium quercum gen.nov., sp. nov.</title>
        <authorList>
            <person name="Ma T."/>
            <person name="Li Y."/>
        </authorList>
    </citation>
    <scope>NUCLEOTIDE SEQUENCE</scope>
    <source>
        <strain evidence="7">BDR2-2</strain>
    </source>
</reference>
<feature type="DNA-binding region" description="H-T-H motif" evidence="4">
    <location>
        <begin position="45"/>
        <end position="64"/>
    </location>
</feature>
<keyword evidence="8" id="KW-1185">Reference proteome</keyword>
<evidence type="ECO:0000256" key="1">
    <source>
        <dbReference type="ARBA" id="ARBA00023015"/>
    </source>
</evidence>
<dbReference type="InterPro" id="IPR050109">
    <property type="entry name" value="HTH-type_TetR-like_transc_reg"/>
</dbReference>
<dbReference type="PRINTS" id="PR00455">
    <property type="entry name" value="HTHTETR"/>
</dbReference>
<evidence type="ECO:0000256" key="5">
    <source>
        <dbReference type="SAM" id="MobiDB-lite"/>
    </source>
</evidence>
<protein>
    <submittedName>
        <fullName evidence="7">TetR/AcrR family transcriptional regulator</fullName>
    </submittedName>
</protein>
<dbReference type="GO" id="GO:0000976">
    <property type="term" value="F:transcription cis-regulatory region binding"/>
    <property type="evidence" value="ECO:0007669"/>
    <property type="project" value="TreeGrafter"/>
</dbReference>
<dbReference type="PROSITE" id="PS50977">
    <property type="entry name" value="HTH_TETR_2"/>
    <property type="match status" value="1"/>
</dbReference>
<evidence type="ECO:0000256" key="2">
    <source>
        <dbReference type="ARBA" id="ARBA00023125"/>
    </source>
</evidence>
<dbReference type="EMBL" id="JANFPI010000004">
    <property type="protein sequence ID" value="MCX8997944.1"/>
    <property type="molecule type" value="Genomic_DNA"/>
</dbReference>
<feature type="domain" description="HTH tetR-type" evidence="6">
    <location>
        <begin position="22"/>
        <end position="82"/>
    </location>
</feature>
<dbReference type="PANTHER" id="PTHR30055">
    <property type="entry name" value="HTH-TYPE TRANSCRIPTIONAL REGULATOR RUTR"/>
    <property type="match status" value="1"/>
</dbReference>